<evidence type="ECO:0000313" key="3">
    <source>
        <dbReference type="EMBL" id="GBL95978.1"/>
    </source>
</evidence>
<protein>
    <submittedName>
        <fullName evidence="1">Uncharacterized protein</fullName>
    </submittedName>
</protein>
<evidence type="ECO:0000313" key="5">
    <source>
        <dbReference type="Proteomes" id="UP000499080"/>
    </source>
</evidence>
<name>A0A4Y2BUR6_ARAVE</name>
<dbReference type="AlphaFoldDB" id="A0A4Y2BUR6"/>
<evidence type="ECO:0000313" key="1">
    <source>
        <dbReference type="EMBL" id="GBL95942.1"/>
    </source>
</evidence>
<dbReference type="EMBL" id="BGPR01161034">
    <property type="protein sequence ID" value="GBL95956.1"/>
    <property type="molecule type" value="Genomic_DNA"/>
</dbReference>
<sequence length="152" mass="17282">MIGNNLPCLTSLVSNCIGWMDMYWYGDNLMNPWNQYVNRELFNLGQVCKQPVLSPTPIYVHCAFRRIWTIPAGQCDTPHVKSRYQVALGPIWVVLQCAVQKRSPPPGTLMDLRTALQDSWCGKPSGYFQTLVDTLPRHVAALRCARVGPKRY</sequence>
<evidence type="ECO:0000313" key="4">
    <source>
        <dbReference type="EMBL" id="GBL96047.1"/>
    </source>
</evidence>
<proteinExistence type="predicted"/>
<comment type="caution">
    <text evidence="1">The sequence shown here is derived from an EMBL/GenBank/DDBJ whole genome shotgun (WGS) entry which is preliminary data.</text>
</comment>
<keyword evidence="5" id="KW-1185">Reference proteome</keyword>
<dbReference type="EMBL" id="BGPR01161061">
    <property type="protein sequence ID" value="GBL96047.1"/>
    <property type="molecule type" value="Genomic_DNA"/>
</dbReference>
<dbReference type="EMBL" id="BGPR01161030">
    <property type="protein sequence ID" value="GBL95942.1"/>
    <property type="molecule type" value="Genomic_DNA"/>
</dbReference>
<organism evidence="1 5">
    <name type="scientific">Araneus ventricosus</name>
    <name type="common">Orbweaver spider</name>
    <name type="synonym">Epeira ventricosa</name>
    <dbReference type="NCBI Taxonomy" id="182803"/>
    <lineage>
        <taxon>Eukaryota</taxon>
        <taxon>Metazoa</taxon>
        <taxon>Ecdysozoa</taxon>
        <taxon>Arthropoda</taxon>
        <taxon>Chelicerata</taxon>
        <taxon>Arachnida</taxon>
        <taxon>Araneae</taxon>
        <taxon>Araneomorphae</taxon>
        <taxon>Entelegynae</taxon>
        <taxon>Araneoidea</taxon>
        <taxon>Araneidae</taxon>
        <taxon>Araneus</taxon>
    </lineage>
</organism>
<accession>A0A4Y2BUR6</accession>
<dbReference type="EMBL" id="BGPR01161041">
    <property type="protein sequence ID" value="GBL95978.1"/>
    <property type="molecule type" value="Genomic_DNA"/>
</dbReference>
<gene>
    <name evidence="4" type="ORF">AVEN_168532_1</name>
    <name evidence="2" type="ORF">AVEN_195531_1</name>
    <name evidence="3" type="ORF">AVEN_273619_1</name>
    <name evidence="1" type="ORF">AVEN_3621_1</name>
</gene>
<dbReference type="Proteomes" id="UP000499080">
    <property type="component" value="Unassembled WGS sequence"/>
</dbReference>
<evidence type="ECO:0000313" key="2">
    <source>
        <dbReference type="EMBL" id="GBL95956.1"/>
    </source>
</evidence>
<reference evidence="1 5" key="1">
    <citation type="journal article" date="2019" name="Sci. Rep.">
        <title>Orb-weaving spider Araneus ventricosus genome elucidates the spidroin gene catalogue.</title>
        <authorList>
            <person name="Kono N."/>
            <person name="Nakamura H."/>
            <person name="Ohtoshi R."/>
            <person name="Moran D.A.P."/>
            <person name="Shinohara A."/>
            <person name="Yoshida Y."/>
            <person name="Fujiwara M."/>
            <person name="Mori M."/>
            <person name="Tomita M."/>
            <person name="Arakawa K."/>
        </authorList>
    </citation>
    <scope>NUCLEOTIDE SEQUENCE [LARGE SCALE GENOMIC DNA]</scope>
</reference>